<dbReference type="InterPro" id="IPR042099">
    <property type="entry name" value="ANL_N_sf"/>
</dbReference>
<evidence type="ECO:0000256" key="1">
    <source>
        <dbReference type="ARBA" id="ARBA00022598"/>
    </source>
</evidence>
<feature type="non-terminal residue" evidence="3">
    <location>
        <position position="1"/>
    </location>
</feature>
<protein>
    <recommendedName>
        <fullName evidence="2">AMP-dependent synthetase/ligase domain-containing protein</fullName>
    </recommendedName>
</protein>
<dbReference type="GO" id="GO:0016874">
    <property type="term" value="F:ligase activity"/>
    <property type="evidence" value="ECO:0007669"/>
    <property type="project" value="UniProtKB-KW"/>
</dbReference>
<dbReference type="PRINTS" id="PR00154">
    <property type="entry name" value="AMPBINDING"/>
</dbReference>
<dbReference type="InterPro" id="IPR000873">
    <property type="entry name" value="AMP-dep_synth/lig_dom"/>
</dbReference>
<dbReference type="PANTHER" id="PTHR45527:SF10">
    <property type="entry name" value="PYOCHELIN SYNTHASE PCHF"/>
    <property type="match status" value="1"/>
</dbReference>
<dbReference type="Gene3D" id="3.40.50.12780">
    <property type="entry name" value="N-terminal domain of ligase-like"/>
    <property type="match status" value="2"/>
</dbReference>
<reference evidence="3 4" key="1">
    <citation type="journal article" date="2015" name="Nat. Commun.">
        <title>Lucilia cuprina genome unlocks parasitic fly biology to underpin future interventions.</title>
        <authorList>
            <person name="Anstead C.A."/>
            <person name="Korhonen P.K."/>
            <person name="Young N.D."/>
            <person name="Hall R.S."/>
            <person name="Jex A.R."/>
            <person name="Murali S.C."/>
            <person name="Hughes D.S."/>
            <person name="Lee S.F."/>
            <person name="Perry T."/>
            <person name="Stroehlein A.J."/>
            <person name="Ansell B.R."/>
            <person name="Breugelmans B."/>
            <person name="Hofmann A."/>
            <person name="Qu J."/>
            <person name="Dugan S."/>
            <person name="Lee S.L."/>
            <person name="Chao H."/>
            <person name="Dinh H."/>
            <person name="Han Y."/>
            <person name="Doddapaneni H.V."/>
            <person name="Worley K.C."/>
            <person name="Muzny D.M."/>
            <person name="Ioannidis P."/>
            <person name="Waterhouse R.M."/>
            <person name="Zdobnov E.M."/>
            <person name="James P.J."/>
            <person name="Bagnall N.H."/>
            <person name="Kotze A.C."/>
            <person name="Gibbs R.A."/>
            <person name="Richards S."/>
            <person name="Batterham P."/>
            <person name="Gasser R.B."/>
        </authorList>
    </citation>
    <scope>NUCLEOTIDE SEQUENCE [LARGE SCALE GENOMIC DNA]</scope>
    <source>
        <strain evidence="3 4">LS</strain>
        <tissue evidence="3">Full body</tissue>
    </source>
</reference>
<accession>A0A0L0BQB3</accession>
<dbReference type="GO" id="GO:0044550">
    <property type="term" value="P:secondary metabolite biosynthetic process"/>
    <property type="evidence" value="ECO:0007669"/>
    <property type="project" value="TreeGrafter"/>
</dbReference>
<feature type="non-terminal residue" evidence="3">
    <location>
        <position position="468"/>
    </location>
</feature>
<sequence length="468" mass="51947">AGGATEASIFSILYRIPDTPILTSTIPYGKALPHQSFFILDSQLNPVPVGVRGELYIGGVGLAREYWRDTKRTEESFIFHQGLNQRLYRTVDHYNDSIQTLSLVDNKNYQENTPEYDYQRALHADFILNASQSPDLVAVIDNIGSMTYNTLYLSALILSNQLREQDSIEGEAIAVLLPKGRLQPIALLAILMSGKAFLPLDMSWPLERRISVIHQAEKRCRDVLQQGNAQLVISSKNWQTPIDIPIVTISEQGVVNSLPLAPNFTKPIKVSPDELAYVIFTSGSTGKPKGVAVKHSGAVNSIIDTLRKMNIGSQQRLFAISALSFDISVFDIFGALSAGASIVIPSEEQRYDPKAWASIIQQHQVNFCNAAPSVMALLMEYLETSDTLQQLKLEKVILVGEIIPKSLPARIRRFSSQCQIVSTGGATESSIWSIYYDIPFGDLDSPSIPYGKAMAHQRFYILDKQLRL</sequence>
<dbReference type="InterPro" id="IPR020459">
    <property type="entry name" value="AMP-binding"/>
</dbReference>
<dbReference type="GO" id="GO:0005737">
    <property type="term" value="C:cytoplasm"/>
    <property type="evidence" value="ECO:0007669"/>
    <property type="project" value="TreeGrafter"/>
</dbReference>
<comment type="caution">
    <text evidence="3">The sequence shown here is derived from an EMBL/GenBank/DDBJ whole genome shotgun (WGS) entry which is preliminary data.</text>
</comment>
<name>A0A0L0BQB3_LUCCU</name>
<dbReference type="InterPro" id="IPR020845">
    <property type="entry name" value="AMP-binding_CS"/>
</dbReference>
<dbReference type="Proteomes" id="UP000037069">
    <property type="component" value="Unassembled WGS sequence"/>
</dbReference>
<dbReference type="STRING" id="7375.A0A0L0BQB3"/>
<dbReference type="GO" id="GO:0031177">
    <property type="term" value="F:phosphopantetheine binding"/>
    <property type="evidence" value="ECO:0007669"/>
    <property type="project" value="TreeGrafter"/>
</dbReference>
<evidence type="ECO:0000259" key="2">
    <source>
        <dbReference type="Pfam" id="PF00501"/>
    </source>
</evidence>
<evidence type="ECO:0000313" key="3">
    <source>
        <dbReference type="EMBL" id="KNC22280.1"/>
    </source>
</evidence>
<organism evidence="3 4">
    <name type="scientific">Lucilia cuprina</name>
    <name type="common">Green bottle fly</name>
    <name type="synonym">Australian sheep blowfly</name>
    <dbReference type="NCBI Taxonomy" id="7375"/>
    <lineage>
        <taxon>Eukaryota</taxon>
        <taxon>Metazoa</taxon>
        <taxon>Ecdysozoa</taxon>
        <taxon>Arthropoda</taxon>
        <taxon>Hexapoda</taxon>
        <taxon>Insecta</taxon>
        <taxon>Pterygota</taxon>
        <taxon>Neoptera</taxon>
        <taxon>Endopterygota</taxon>
        <taxon>Diptera</taxon>
        <taxon>Brachycera</taxon>
        <taxon>Muscomorpha</taxon>
        <taxon>Oestroidea</taxon>
        <taxon>Calliphoridae</taxon>
        <taxon>Luciliinae</taxon>
        <taxon>Lucilia</taxon>
    </lineage>
</organism>
<feature type="domain" description="AMP-dependent synthetase/ligase" evidence="2">
    <location>
        <begin position="3"/>
        <end position="67"/>
    </location>
</feature>
<proteinExistence type="predicted"/>
<gene>
    <name evidence="3" type="ORF">FF38_10139</name>
</gene>
<dbReference type="AlphaFoldDB" id="A0A0L0BQB3"/>
<dbReference type="EMBL" id="JRES01001519">
    <property type="protein sequence ID" value="KNC22280.1"/>
    <property type="molecule type" value="Genomic_DNA"/>
</dbReference>
<keyword evidence="1" id="KW-0436">Ligase</keyword>
<evidence type="ECO:0000313" key="4">
    <source>
        <dbReference type="Proteomes" id="UP000037069"/>
    </source>
</evidence>
<dbReference type="SUPFAM" id="SSF56801">
    <property type="entry name" value="Acetyl-CoA synthetase-like"/>
    <property type="match status" value="2"/>
</dbReference>
<feature type="domain" description="AMP-dependent synthetase/ligase" evidence="2">
    <location>
        <begin position="129"/>
        <end position="465"/>
    </location>
</feature>
<keyword evidence="4" id="KW-1185">Reference proteome</keyword>
<dbReference type="PANTHER" id="PTHR45527">
    <property type="entry name" value="NONRIBOSOMAL PEPTIDE SYNTHETASE"/>
    <property type="match status" value="1"/>
</dbReference>
<dbReference type="PROSITE" id="PS00455">
    <property type="entry name" value="AMP_BINDING"/>
    <property type="match status" value="1"/>
</dbReference>
<dbReference type="GO" id="GO:0043041">
    <property type="term" value="P:amino acid activation for nonribosomal peptide biosynthetic process"/>
    <property type="evidence" value="ECO:0007669"/>
    <property type="project" value="TreeGrafter"/>
</dbReference>
<dbReference type="Pfam" id="PF00501">
    <property type="entry name" value="AMP-binding"/>
    <property type="match status" value="2"/>
</dbReference>